<evidence type="ECO:0000256" key="2">
    <source>
        <dbReference type="ARBA" id="ARBA00022840"/>
    </source>
</evidence>
<proteinExistence type="predicted"/>
<dbReference type="PRINTS" id="PR00038">
    <property type="entry name" value="HTHLUXR"/>
</dbReference>
<dbReference type="Gene3D" id="3.40.50.300">
    <property type="entry name" value="P-loop containing nucleotide triphosphate hydrolases"/>
    <property type="match status" value="1"/>
</dbReference>
<dbReference type="PANTHER" id="PTHR16305:SF35">
    <property type="entry name" value="TRANSCRIPTIONAL ACTIVATOR DOMAIN"/>
    <property type="match status" value="1"/>
</dbReference>
<dbReference type="InterPro" id="IPR016032">
    <property type="entry name" value="Sig_transdc_resp-reg_C-effctor"/>
</dbReference>
<protein>
    <submittedName>
        <fullName evidence="4">AAA family ATPase</fullName>
    </submittedName>
</protein>
<reference evidence="4 5" key="1">
    <citation type="journal article" date="2015" name="Int. J. Syst. Evol. Microbiol.">
        <title>Amycolatopsis rhabdoformis sp. nov., an actinomycete isolated from a tropical forest soil.</title>
        <authorList>
            <person name="Souza W.R."/>
            <person name="Silva R.E."/>
            <person name="Goodfellow M."/>
            <person name="Busarakam K."/>
            <person name="Figueiro F.S."/>
            <person name="Ferreira D."/>
            <person name="Rodrigues-Filho E."/>
            <person name="Moraes L.A.B."/>
            <person name="Zucchi T.D."/>
        </authorList>
    </citation>
    <scope>NUCLEOTIDE SEQUENCE [LARGE SCALE GENOMIC DNA]</scope>
    <source>
        <strain evidence="4 5">NCIMB 14900</strain>
    </source>
</reference>
<dbReference type="Pfam" id="PF00196">
    <property type="entry name" value="GerE"/>
    <property type="match status" value="1"/>
</dbReference>
<evidence type="ECO:0000256" key="1">
    <source>
        <dbReference type="ARBA" id="ARBA00022741"/>
    </source>
</evidence>
<feature type="domain" description="HTH luxR-type" evidence="3">
    <location>
        <begin position="847"/>
        <end position="912"/>
    </location>
</feature>
<dbReference type="InterPro" id="IPR000792">
    <property type="entry name" value="Tscrpt_reg_LuxR_C"/>
</dbReference>
<dbReference type="InterPro" id="IPR041664">
    <property type="entry name" value="AAA_16"/>
</dbReference>
<gene>
    <name evidence="4" type="ORF">VSH64_47870</name>
</gene>
<dbReference type="CDD" id="cd06170">
    <property type="entry name" value="LuxR_C_like"/>
    <property type="match status" value="1"/>
</dbReference>
<dbReference type="PRINTS" id="PR00830">
    <property type="entry name" value="ENDOLAPTASE"/>
</dbReference>
<dbReference type="PROSITE" id="PS50043">
    <property type="entry name" value="HTH_LUXR_2"/>
    <property type="match status" value="1"/>
</dbReference>
<dbReference type="PANTHER" id="PTHR16305">
    <property type="entry name" value="TESTICULAR SOLUBLE ADENYLYL CYCLASE"/>
    <property type="match status" value="1"/>
</dbReference>
<dbReference type="SUPFAM" id="SSF46894">
    <property type="entry name" value="C-terminal effector domain of the bipartite response regulators"/>
    <property type="match status" value="1"/>
</dbReference>
<dbReference type="Proteomes" id="UP001330812">
    <property type="component" value="Chromosome"/>
</dbReference>
<name>A0ABZ1I8S1_9PSEU</name>
<accession>A0ABZ1I8S1</accession>
<sequence>MTGEYPRINAVSGSDVRSGHTLRGRSGELGLVLEALRTVERGRPAVVVLSGEPGIGKTALLRTVVEQAGRLGFRTAHSSAHADDRVTPLSSLGPALRFGVAPLIGSADFMDLAGLHEQPLWLAERLATLLEQQRGPVLLALDDAQWCDPLTGFALRVLPKRLLAVPIAWVLASRPVPGGGPAEQVAAAAAPDLPVTTVELGELSRDAVLAVAADRLGATPDAGVLRRLAGARGNPFLTVQLLEGLFEPGAAGGAGACVPPGLLEGVRRRLAATSAPCREFLRVAAVLGPSFLLPDAAALLGAAPTVLTEPLVEAIDAGLLTDDGSTVTFRHELLREAVYEDLPPSSRHAVHRAFADRLLTDGRGYAAAAPHVLATATRGDSAAAEVLRRAAYEVLSTMAVTSVTFIREAFALTPGDDPAWAEIGAETVAILGSAHQYAEATRFADLLLAAPLPADLHARVRLLLLPRLWAADQPGEVADRSRVPAGVPELDARLAGYRALAESLAGRPGNPAGARHVVDAVDAVVQPNEDPVAAVLFTTAAAHVAERTEDRRRAHALFRAARIAAQDTSGEGALEPGQLAAREMIALARTDEIDAALRGLGDEGLFTDSWQAAQLALIRGLLALGAGRLHEAASAAATATELMAELHNRTYEPQLRELLAILAVLRGDHAEAETHLDDGRPLARALVADAEGDPRGAAEIVSAVRAGGVLWPEEWLVAAACSAHHRGEPETVHASAAVLADLAERNPDVPGVVGAHLLVAALSTRDYERARTTLRDSPRALLSARADEEYGRFALATGDRAPAVLALDAARDRYAELGATASATRVQRVLQAAGVRRRRWAPVPHRPDTGWAALTDMERRVALLVADGHTNRSAAEELVLSPSTISTHLRAVFTKLDVHSRVQLANVVLRKDDNA</sequence>
<dbReference type="SUPFAM" id="SSF52540">
    <property type="entry name" value="P-loop containing nucleoside triphosphate hydrolases"/>
    <property type="match status" value="1"/>
</dbReference>
<dbReference type="EMBL" id="CP142149">
    <property type="protein sequence ID" value="WSE30426.1"/>
    <property type="molecule type" value="Genomic_DNA"/>
</dbReference>
<dbReference type="InterPro" id="IPR036388">
    <property type="entry name" value="WH-like_DNA-bd_sf"/>
</dbReference>
<dbReference type="SMART" id="SM00421">
    <property type="entry name" value="HTH_LUXR"/>
    <property type="match status" value="1"/>
</dbReference>
<keyword evidence="1" id="KW-0547">Nucleotide-binding</keyword>
<dbReference type="RefSeq" id="WP_326569371.1">
    <property type="nucleotide sequence ID" value="NZ_CP142149.1"/>
</dbReference>
<keyword evidence="2" id="KW-0067">ATP-binding</keyword>
<dbReference type="Gene3D" id="1.10.10.10">
    <property type="entry name" value="Winged helix-like DNA-binding domain superfamily/Winged helix DNA-binding domain"/>
    <property type="match status" value="1"/>
</dbReference>
<evidence type="ECO:0000259" key="3">
    <source>
        <dbReference type="PROSITE" id="PS50043"/>
    </source>
</evidence>
<evidence type="ECO:0000313" key="4">
    <source>
        <dbReference type="EMBL" id="WSE30426.1"/>
    </source>
</evidence>
<dbReference type="InterPro" id="IPR027417">
    <property type="entry name" value="P-loop_NTPase"/>
</dbReference>
<dbReference type="Pfam" id="PF13191">
    <property type="entry name" value="AAA_16"/>
    <property type="match status" value="1"/>
</dbReference>
<evidence type="ECO:0000313" key="5">
    <source>
        <dbReference type="Proteomes" id="UP001330812"/>
    </source>
</evidence>
<organism evidence="4 5">
    <name type="scientific">Amycolatopsis rhabdoformis</name>
    <dbReference type="NCBI Taxonomy" id="1448059"/>
    <lineage>
        <taxon>Bacteria</taxon>
        <taxon>Bacillati</taxon>
        <taxon>Actinomycetota</taxon>
        <taxon>Actinomycetes</taxon>
        <taxon>Pseudonocardiales</taxon>
        <taxon>Pseudonocardiaceae</taxon>
        <taxon>Amycolatopsis</taxon>
    </lineage>
</organism>
<keyword evidence="5" id="KW-1185">Reference proteome</keyword>